<name>A0A0A1ZAJ1_PROMR</name>
<feature type="transmembrane region" description="Helical" evidence="1">
    <location>
        <begin position="37"/>
        <end position="54"/>
    </location>
</feature>
<keyword evidence="1" id="KW-0472">Membrane</keyword>
<accession>A0A0A1ZAJ1</accession>
<feature type="transmembrane region" description="Helical" evidence="1">
    <location>
        <begin position="92"/>
        <end position="113"/>
    </location>
</feature>
<gene>
    <name evidence="2" type="ORF">EU91_1242</name>
</gene>
<evidence type="ECO:0000256" key="1">
    <source>
        <dbReference type="SAM" id="Phobius"/>
    </source>
</evidence>
<keyword evidence="1" id="KW-1133">Transmembrane helix</keyword>
<feature type="transmembrane region" description="Helical" evidence="1">
    <location>
        <begin position="120"/>
        <end position="137"/>
    </location>
</feature>
<feature type="transmembrane region" description="Helical" evidence="1">
    <location>
        <begin position="296"/>
        <end position="316"/>
    </location>
</feature>
<comment type="caution">
    <text evidence="2">The sequence shown here is derived from an EMBL/GenBank/DDBJ whole genome shotgun (WGS) entry which is preliminary data.</text>
</comment>
<dbReference type="EMBL" id="JNAH01000007">
    <property type="protein sequence ID" value="KGF86480.1"/>
    <property type="molecule type" value="Genomic_DNA"/>
</dbReference>
<sequence length="394" mass="46862">MYVFLILFCSIFIKQFKKFLLPDLNLYLFPKDLIKRFSNFNFFLITIFCFPYWLEIGFVNTGLYNFFIDPNNYYFFRESSLKLAESSFQLKFYLFGSNLKYILLPFLIVIFTFKKKYIDKLFTFLKIVILILITNINGSKAGFITPFLVSLIFFYFTNTYDLRIKIYSLIKKFTTEFKLNINFLNLFLLMFFSGFFFFLLVFVLIAWETDNFGIEAFYKIYTSSIGRIFGAKFLTGVFNIFAIEKLEIPITGFIGGFPGASYLFNLTEHAFSIAGKYYNSYFYFEESSTWINTSGLFLNIGFFGVLLGTLIFYFNVIFNILITKLLKFKIFYLEKYYYYILVSVFFSVLSILSFYISSSVIGVFPFTWLVYITITYIFVFLDKYKIFKLFFNCF</sequence>
<feature type="transmembrane region" description="Helical" evidence="1">
    <location>
        <begin position="336"/>
        <end position="356"/>
    </location>
</feature>
<dbReference type="AlphaFoldDB" id="A0A0A1ZAJ1"/>
<keyword evidence="1" id="KW-0812">Transmembrane</keyword>
<evidence type="ECO:0000313" key="2">
    <source>
        <dbReference type="EMBL" id="KGF86480.1"/>
    </source>
</evidence>
<proteinExistence type="predicted"/>
<protein>
    <submittedName>
        <fullName evidence="2">Uncharacterized protein</fullName>
    </submittedName>
</protein>
<reference evidence="3" key="1">
    <citation type="journal article" date="2014" name="Sci. Data">
        <title>Genomes of diverse isolates of the marine cyanobacterium Prochlorococcus.</title>
        <authorList>
            <person name="Biller S."/>
            <person name="Berube P."/>
            <person name="Thompson J."/>
            <person name="Kelly L."/>
            <person name="Roggensack S."/>
            <person name="Awad L."/>
            <person name="Roache-Johnson K."/>
            <person name="Ding H."/>
            <person name="Giovannoni S.J."/>
            <person name="Moore L.R."/>
            <person name="Chisholm S.W."/>
        </authorList>
    </citation>
    <scope>NUCLEOTIDE SEQUENCE [LARGE SCALE GENOMIC DNA]</scope>
    <source>
        <strain evidence="3">GP2</strain>
    </source>
</reference>
<evidence type="ECO:0000313" key="3">
    <source>
        <dbReference type="Proteomes" id="UP000030598"/>
    </source>
</evidence>
<feature type="transmembrane region" description="Helical" evidence="1">
    <location>
        <begin position="143"/>
        <end position="162"/>
    </location>
</feature>
<feature type="transmembrane region" description="Helical" evidence="1">
    <location>
        <begin position="183"/>
        <end position="207"/>
    </location>
</feature>
<feature type="transmembrane region" description="Helical" evidence="1">
    <location>
        <begin position="362"/>
        <end position="381"/>
    </location>
</feature>
<dbReference type="Proteomes" id="UP000030598">
    <property type="component" value="Unassembled WGS sequence"/>
</dbReference>
<organism evidence="2 3">
    <name type="scientific">Prochlorococcus marinus str. GP2</name>
    <dbReference type="NCBI Taxonomy" id="59925"/>
    <lineage>
        <taxon>Bacteria</taxon>
        <taxon>Bacillati</taxon>
        <taxon>Cyanobacteriota</taxon>
        <taxon>Cyanophyceae</taxon>
        <taxon>Synechococcales</taxon>
        <taxon>Prochlorococcaceae</taxon>
        <taxon>Prochlorococcus</taxon>
    </lineage>
</organism>